<feature type="transmembrane region" description="Helical" evidence="1">
    <location>
        <begin position="9"/>
        <end position="30"/>
    </location>
</feature>
<evidence type="ECO:0000256" key="1">
    <source>
        <dbReference type="SAM" id="Phobius"/>
    </source>
</evidence>
<evidence type="ECO:0000313" key="3">
    <source>
        <dbReference type="Proteomes" id="UP000824998"/>
    </source>
</evidence>
<protein>
    <submittedName>
        <fullName evidence="2">Uncharacterized protein</fullName>
    </submittedName>
</protein>
<gene>
    <name evidence="2" type="ORF">BJ875DRAFT_109260</name>
</gene>
<accession>A0A9P7YRM4</accession>
<dbReference type="AlphaFoldDB" id="A0A9P7YRM4"/>
<keyword evidence="1" id="KW-1133">Transmembrane helix</keyword>
<keyword evidence="1" id="KW-0812">Transmembrane</keyword>
<organism evidence="2 3">
    <name type="scientific">Amylocarpus encephaloides</name>
    <dbReference type="NCBI Taxonomy" id="45428"/>
    <lineage>
        <taxon>Eukaryota</taxon>
        <taxon>Fungi</taxon>
        <taxon>Dikarya</taxon>
        <taxon>Ascomycota</taxon>
        <taxon>Pezizomycotina</taxon>
        <taxon>Leotiomycetes</taxon>
        <taxon>Helotiales</taxon>
        <taxon>Helotiales incertae sedis</taxon>
        <taxon>Amylocarpus</taxon>
    </lineage>
</organism>
<keyword evidence="1" id="KW-0472">Membrane</keyword>
<evidence type="ECO:0000313" key="2">
    <source>
        <dbReference type="EMBL" id="KAG9237950.1"/>
    </source>
</evidence>
<dbReference type="Proteomes" id="UP000824998">
    <property type="component" value="Unassembled WGS sequence"/>
</dbReference>
<sequence length="220" mass="24260">MGLSKSRTITLVVAIATLTSNILWSILFSQFPDDLYHFATNFGWYLHFANILSVFGFVGALRQHALSIAIFSNYLIIDTILCAIPRFIILTCLHQLSGSFCAPSSSSLETTSSYTYGQQRIAPHSAGQLSDLSSPSFEPSALESITTSWSEEGCNRILRLAQLTLAAGCVAATLLQFVGALYVREYARSLWATEVMEEGIYRATLVSERVVLEEEGVEKR</sequence>
<dbReference type="EMBL" id="MU251378">
    <property type="protein sequence ID" value="KAG9237950.1"/>
    <property type="molecule type" value="Genomic_DNA"/>
</dbReference>
<reference evidence="2" key="1">
    <citation type="journal article" date="2021" name="IMA Fungus">
        <title>Genomic characterization of three marine fungi, including Emericellopsis atlantica sp. nov. with signatures of a generalist lifestyle and marine biomass degradation.</title>
        <authorList>
            <person name="Hagestad O.C."/>
            <person name="Hou L."/>
            <person name="Andersen J.H."/>
            <person name="Hansen E.H."/>
            <person name="Altermark B."/>
            <person name="Li C."/>
            <person name="Kuhnert E."/>
            <person name="Cox R.J."/>
            <person name="Crous P.W."/>
            <person name="Spatafora J.W."/>
            <person name="Lail K."/>
            <person name="Amirebrahimi M."/>
            <person name="Lipzen A."/>
            <person name="Pangilinan J."/>
            <person name="Andreopoulos W."/>
            <person name="Hayes R.D."/>
            <person name="Ng V."/>
            <person name="Grigoriev I.V."/>
            <person name="Jackson S.A."/>
            <person name="Sutton T.D.S."/>
            <person name="Dobson A.D.W."/>
            <person name="Rama T."/>
        </authorList>
    </citation>
    <scope>NUCLEOTIDE SEQUENCE</scope>
    <source>
        <strain evidence="2">TRa018bII</strain>
    </source>
</reference>
<comment type="caution">
    <text evidence="2">The sequence shown here is derived from an EMBL/GenBank/DDBJ whole genome shotgun (WGS) entry which is preliminary data.</text>
</comment>
<proteinExistence type="predicted"/>
<name>A0A9P7YRM4_9HELO</name>
<feature type="transmembrane region" description="Helical" evidence="1">
    <location>
        <begin position="68"/>
        <end position="89"/>
    </location>
</feature>
<feature type="transmembrane region" description="Helical" evidence="1">
    <location>
        <begin position="160"/>
        <end position="183"/>
    </location>
</feature>
<feature type="transmembrane region" description="Helical" evidence="1">
    <location>
        <begin position="42"/>
        <end position="61"/>
    </location>
</feature>
<keyword evidence="3" id="KW-1185">Reference proteome</keyword>
<dbReference type="OrthoDB" id="5392605at2759"/>